<evidence type="ECO:0000313" key="14">
    <source>
        <dbReference type="Proteomes" id="UP001217754"/>
    </source>
</evidence>
<dbReference type="PANTHER" id="PTHR34853:SF1">
    <property type="entry name" value="LIPASE 5"/>
    <property type="match status" value="1"/>
</dbReference>
<evidence type="ECO:0000256" key="9">
    <source>
        <dbReference type="ARBA" id="ARBA00043986"/>
    </source>
</evidence>
<feature type="chain" id="PRO_5041785408" description="triacylglycerol lipase" evidence="12">
    <location>
        <begin position="25"/>
        <end position="452"/>
    </location>
</feature>
<evidence type="ECO:0000256" key="7">
    <source>
        <dbReference type="ARBA" id="ARBA00023026"/>
    </source>
</evidence>
<keyword evidence="12" id="KW-0732">Signal</keyword>
<dbReference type="Pfam" id="PF03583">
    <property type="entry name" value="LIP"/>
    <property type="match status" value="1"/>
</dbReference>
<dbReference type="RefSeq" id="XP_060123568.1">
    <property type="nucleotide sequence ID" value="XM_060267585.1"/>
</dbReference>
<evidence type="ECO:0000256" key="4">
    <source>
        <dbReference type="ARBA" id="ARBA00022525"/>
    </source>
</evidence>
<evidence type="ECO:0000256" key="10">
    <source>
        <dbReference type="ARBA" id="ARBA00047591"/>
    </source>
</evidence>
<dbReference type="Gene3D" id="1.10.260.130">
    <property type="match status" value="1"/>
</dbReference>
<comment type="catalytic activity">
    <reaction evidence="10">
        <text>a diacylglycerol + H2O = a monoacylglycerol + a fatty acid + H(+)</text>
        <dbReference type="Rhea" id="RHEA:32731"/>
        <dbReference type="ChEBI" id="CHEBI:15377"/>
        <dbReference type="ChEBI" id="CHEBI:15378"/>
        <dbReference type="ChEBI" id="CHEBI:17408"/>
        <dbReference type="ChEBI" id="CHEBI:18035"/>
        <dbReference type="ChEBI" id="CHEBI:28868"/>
    </reaction>
</comment>
<reference evidence="13" key="1">
    <citation type="submission" date="2023-03" db="EMBL/GenBank/DDBJ databases">
        <title>Mating type loci evolution in Malassezia.</title>
        <authorList>
            <person name="Coelho M.A."/>
        </authorList>
    </citation>
    <scope>NUCLEOTIDE SEQUENCE</scope>
    <source>
        <strain evidence="13">CBS 9431</strain>
    </source>
</reference>
<evidence type="ECO:0000256" key="1">
    <source>
        <dbReference type="ARBA" id="ARBA00001024"/>
    </source>
</evidence>
<evidence type="ECO:0000256" key="2">
    <source>
        <dbReference type="ARBA" id="ARBA00004613"/>
    </source>
</evidence>
<comment type="catalytic activity">
    <reaction evidence="11">
        <text>a monoacylglycerol + H2O = glycerol + a fatty acid + H(+)</text>
        <dbReference type="Rhea" id="RHEA:15245"/>
        <dbReference type="ChEBI" id="CHEBI:15377"/>
        <dbReference type="ChEBI" id="CHEBI:15378"/>
        <dbReference type="ChEBI" id="CHEBI:17408"/>
        <dbReference type="ChEBI" id="CHEBI:17754"/>
        <dbReference type="ChEBI" id="CHEBI:28868"/>
    </reaction>
</comment>
<name>A0AAF0F0R2_9BASI</name>
<comment type="catalytic activity">
    <reaction evidence="1">
        <text>a triacylglycerol + H2O = a diacylglycerol + a fatty acid + H(+)</text>
        <dbReference type="Rhea" id="RHEA:12044"/>
        <dbReference type="ChEBI" id="CHEBI:15377"/>
        <dbReference type="ChEBI" id="CHEBI:15378"/>
        <dbReference type="ChEBI" id="CHEBI:17855"/>
        <dbReference type="ChEBI" id="CHEBI:18035"/>
        <dbReference type="ChEBI" id="CHEBI:28868"/>
        <dbReference type="EC" id="3.1.1.3"/>
    </reaction>
</comment>
<dbReference type="SUPFAM" id="SSF53474">
    <property type="entry name" value="alpha/beta-Hydrolases"/>
    <property type="match status" value="1"/>
</dbReference>
<dbReference type="GO" id="GO:0004806">
    <property type="term" value="F:triacylglycerol lipase activity"/>
    <property type="evidence" value="ECO:0007669"/>
    <property type="project" value="UniProtKB-UniRule"/>
</dbReference>
<dbReference type="GO" id="GO:0005576">
    <property type="term" value="C:extracellular region"/>
    <property type="evidence" value="ECO:0007669"/>
    <property type="project" value="UniProtKB-SubCell"/>
</dbReference>
<gene>
    <name evidence="13" type="ORF">MJAP1_003659</name>
</gene>
<keyword evidence="14" id="KW-1185">Reference proteome</keyword>
<evidence type="ECO:0000256" key="12">
    <source>
        <dbReference type="PIRNR" id="PIRNR029171"/>
    </source>
</evidence>
<dbReference type="EMBL" id="CP119964">
    <property type="protein sequence ID" value="WFD40671.1"/>
    <property type="molecule type" value="Genomic_DNA"/>
</dbReference>
<evidence type="ECO:0000256" key="11">
    <source>
        <dbReference type="ARBA" id="ARBA00048461"/>
    </source>
</evidence>
<keyword evidence="7" id="KW-0843">Virulence</keyword>
<keyword evidence="6" id="KW-0442">Lipid degradation</keyword>
<dbReference type="PIRSF" id="PIRSF029171">
    <property type="entry name" value="Esterase_LipA"/>
    <property type="match status" value="1"/>
</dbReference>
<dbReference type="InterPro" id="IPR029058">
    <property type="entry name" value="AB_hydrolase_fold"/>
</dbReference>
<dbReference type="InterPro" id="IPR005152">
    <property type="entry name" value="Lipase_secreted"/>
</dbReference>
<sequence>MFSVGKFSYLFVVFAALFIAAVSAAPAEVVKQGPSRGDWAYPPHGWKDEEPGTVLKTRKVVPHELGIFKINATGYQTLYRTSAQNSSEPMATIMTVLVPNNASMDKVVIANTPEDAAAYKCGPSTALEHSDLVNFEGIIARFEMLLNNLYLQKGYVVVIPDYEGPQAAFGVGPIAGHAVLDSARAARNMNELDLPGDVKFVAIGYSGGAIATGWAVQVHPSYASDVNLVGATLGGTPTDLLALIEHIDGTASAGIIVLGAAGLLNGNPEIRDSAYNKMTKDGINAITWASKNCAAISSVPFAFQKFQSKKYLKGGKNMRDIPLFKNLLDSYTMAQSNSEGPTAPIYMFHAKTDEIIPYSNAKKTAQSWCQKGANIEFQTQTFPTTHIAAYIATFANMVKFVEARFAGKEFHDGGCEFSTTGSPAFNLDDDIALIGDIVDDVKTLFGEATHEN</sequence>
<keyword evidence="4" id="KW-0964">Secreted</keyword>
<evidence type="ECO:0000313" key="13">
    <source>
        <dbReference type="EMBL" id="WFD40671.1"/>
    </source>
</evidence>
<evidence type="ECO:0000256" key="6">
    <source>
        <dbReference type="ARBA" id="ARBA00022963"/>
    </source>
</evidence>
<evidence type="ECO:0000256" key="8">
    <source>
        <dbReference type="ARBA" id="ARBA00023098"/>
    </source>
</evidence>
<comment type="similarity">
    <text evidence="9">Belongs to the AB hydrolase superfamily. Lipase family. Class Lip subfamily.</text>
</comment>
<dbReference type="GeneID" id="85227310"/>
<evidence type="ECO:0000256" key="5">
    <source>
        <dbReference type="ARBA" id="ARBA00022801"/>
    </source>
</evidence>
<dbReference type="Proteomes" id="UP001217754">
    <property type="component" value="Chromosome 7"/>
</dbReference>
<organism evidence="13 14">
    <name type="scientific">Malassezia japonica</name>
    <dbReference type="NCBI Taxonomy" id="223818"/>
    <lineage>
        <taxon>Eukaryota</taxon>
        <taxon>Fungi</taxon>
        <taxon>Dikarya</taxon>
        <taxon>Basidiomycota</taxon>
        <taxon>Ustilaginomycotina</taxon>
        <taxon>Malasseziomycetes</taxon>
        <taxon>Malasseziales</taxon>
        <taxon>Malasseziaceae</taxon>
        <taxon>Malassezia</taxon>
    </lineage>
</organism>
<keyword evidence="8" id="KW-0443">Lipid metabolism</keyword>
<dbReference type="Gene3D" id="3.40.50.1820">
    <property type="entry name" value="alpha/beta hydrolase"/>
    <property type="match status" value="1"/>
</dbReference>
<proteinExistence type="inferred from homology"/>
<dbReference type="AlphaFoldDB" id="A0AAF0F0R2"/>
<dbReference type="EC" id="3.1.1.3" evidence="3"/>
<dbReference type="GO" id="GO:0016042">
    <property type="term" value="P:lipid catabolic process"/>
    <property type="evidence" value="ECO:0007669"/>
    <property type="project" value="UniProtKB-UniRule"/>
</dbReference>
<protein>
    <recommendedName>
        <fullName evidence="3">triacylglycerol lipase</fullName>
        <ecNumber evidence="3">3.1.1.3</ecNumber>
    </recommendedName>
</protein>
<dbReference type="PANTHER" id="PTHR34853">
    <property type="match status" value="1"/>
</dbReference>
<keyword evidence="5" id="KW-0378">Hydrolase</keyword>
<evidence type="ECO:0000256" key="3">
    <source>
        <dbReference type="ARBA" id="ARBA00013279"/>
    </source>
</evidence>
<feature type="signal peptide" evidence="12">
    <location>
        <begin position="1"/>
        <end position="24"/>
    </location>
</feature>
<accession>A0AAF0F0R2</accession>
<comment type="subcellular location">
    <subcellularLocation>
        <location evidence="2">Secreted</location>
    </subcellularLocation>
</comment>